<keyword evidence="4 6" id="KW-1015">Disulfide bond</keyword>
<evidence type="ECO:0000256" key="1">
    <source>
        <dbReference type="ARBA" id="ARBA00022536"/>
    </source>
</evidence>
<evidence type="ECO:0000259" key="9">
    <source>
        <dbReference type="PROSITE" id="PS50060"/>
    </source>
</evidence>
<name>A0A8B8BXL0_CRAVI</name>
<feature type="signal peptide" evidence="7">
    <location>
        <begin position="1"/>
        <end position="28"/>
    </location>
</feature>
<evidence type="ECO:0000256" key="3">
    <source>
        <dbReference type="ARBA" id="ARBA00022737"/>
    </source>
</evidence>
<dbReference type="InterPro" id="IPR001283">
    <property type="entry name" value="CRISP-related"/>
</dbReference>
<feature type="disulfide bond" evidence="6">
    <location>
        <begin position="241"/>
        <end position="250"/>
    </location>
</feature>
<dbReference type="InterPro" id="IPR000998">
    <property type="entry name" value="MAM_dom"/>
</dbReference>
<dbReference type="InterPro" id="IPR000742">
    <property type="entry name" value="EGF"/>
</dbReference>
<evidence type="ECO:0000256" key="2">
    <source>
        <dbReference type="ARBA" id="ARBA00022729"/>
    </source>
</evidence>
<dbReference type="Gene3D" id="3.40.33.10">
    <property type="entry name" value="CAP"/>
    <property type="match status" value="1"/>
</dbReference>
<dbReference type="SMART" id="SM00198">
    <property type="entry name" value="SCP"/>
    <property type="match status" value="1"/>
</dbReference>
<dbReference type="PRINTS" id="PR00837">
    <property type="entry name" value="V5TPXLIKE"/>
</dbReference>
<dbReference type="FunFam" id="2.10.25.10:FF:000100">
    <property type="entry name" value="neurogenic locus notch homolog protein 3"/>
    <property type="match status" value="1"/>
</dbReference>
<feature type="chain" id="PRO_5034049522" evidence="7">
    <location>
        <begin position="29"/>
        <end position="402"/>
    </location>
</feature>
<keyword evidence="3" id="KW-0677">Repeat</keyword>
<protein>
    <submittedName>
        <fullName evidence="11">GLIPR1-like protein 1</fullName>
    </submittedName>
</protein>
<dbReference type="InterPro" id="IPR018244">
    <property type="entry name" value="Allrgn_V5/Tpx1_CS"/>
</dbReference>
<dbReference type="KEGG" id="cvn:111113589"/>
<dbReference type="GO" id="GO:0016020">
    <property type="term" value="C:membrane"/>
    <property type="evidence" value="ECO:0007669"/>
    <property type="project" value="InterPro"/>
</dbReference>
<dbReference type="RefSeq" id="XP_022307594.1">
    <property type="nucleotide sequence ID" value="XM_022451886.1"/>
</dbReference>
<keyword evidence="2 7" id="KW-0732">Signal</keyword>
<evidence type="ECO:0000256" key="6">
    <source>
        <dbReference type="PROSITE-ProRule" id="PRU00076"/>
    </source>
</evidence>
<dbReference type="PROSITE" id="PS01186">
    <property type="entry name" value="EGF_2"/>
    <property type="match status" value="1"/>
</dbReference>
<keyword evidence="1 6" id="KW-0245">EGF-like domain</keyword>
<dbReference type="PANTHER" id="PTHR10334">
    <property type="entry name" value="CYSTEINE-RICH SECRETORY PROTEIN-RELATED"/>
    <property type="match status" value="1"/>
</dbReference>
<dbReference type="GeneID" id="111113589"/>
<dbReference type="PROSITE" id="PS01009">
    <property type="entry name" value="CRISP_1"/>
    <property type="match status" value="1"/>
</dbReference>
<dbReference type="SUPFAM" id="SSF57196">
    <property type="entry name" value="EGF/Laminin"/>
    <property type="match status" value="1"/>
</dbReference>
<reference evidence="11" key="2">
    <citation type="submission" date="2025-08" db="UniProtKB">
        <authorList>
            <consortium name="RefSeq"/>
        </authorList>
    </citation>
    <scope>IDENTIFICATION</scope>
    <source>
        <tissue evidence="11">Whole sample</tissue>
    </source>
</reference>
<feature type="domain" description="MAM" evidence="9">
    <location>
        <begin position="227"/>
        <end position="402"/>
    </location>
</feature>
<accession>A0A8B8BXL0</accession>
<evidence type="ECO:0000256" key="4">
    <source>
        <dbReference type="ARBA" id="ARBA00023157"/>
    </source>
</evidence>
<dbReference type="Gene3D" id="2.10.25.10">
    <property type="entry name" value="Laminin"/>
    <property type="match status" value="1"/>
</dbReference>
<evidence type="ECO:0000256" key="7">
    <source>
        <dbReference type="SAM" id="SignalP"/>
    </source>
</evidence>
<dbReference type="PROSITE" id="PS50026">
    <property type="entry name" value="EGF_3"/>
    <property type="match status" value="1"/>
</dbReference>
<evidence type="ECO:0000256" key="5">
    <source>
        <dbReference type="ARBA" id="ARBA00023180"/>
    </source>
</evidence>
<dbReference type="SUPFAM" id="SSF55797">
    <property type="entry name" value="PR-1-like"/>
    <property type="match status" value="1"/>
</dbReference>
<keyword evidence="10" id="KW-1185">Reference proteome</keyword>
<dbReference type="Pfam" id="PF00188">
    <property type="entry name" value="CAP"/>
    <property type="match status" value="1"/>
</dbReference>
<comment type="caution">
    <text evidence="6">Lacks conserved residue(s) required for the propagation of feature annotation.</text>
</comment>
<dbReference type="Proteomes" id="UP000694844">
    <property type="component" value="Chromosome 1"/>
</dbReference>
<dbReference type="CDD" id="cd00054">
    <property type="entry name" value="EGF_CA"/>
    <property type="match status" value="1"/>
</dbReference>
<evidence type="ECO:0000313" key="10">
    <source>
        <dbReference type="Proteomes" id="UP000694844"/>
    </source>
</evidence>
<dbReference type="InterPro" id="IPR035940">
    <property type="entry name" value="CAP_sf"/>
</dbReference>
<dbReference type="SUPFAM" id="SSF49899">
    <property type="entry name" value="Concanavalin A-like lectins/glucanases"/>
    <property type="match status" value="1"/>
</dbReference>
<dbReference type="GO" id="GO:0005576">
    <property type="term" value="C:extracellular region"/>
    <property type="evidence" value="ECO:0007669"/>
    <property type="project" value="InterPro"/>
</dbReference>
<dbReference type="SMART" id="SM00137">
    <property type="entry name" value="MAM"/>
    <property type="match status" value="1"/>
</dbReference>
<sequence length="402" mass="44000">MHLLPMSEIMKTLSTLALLCVCFMGVWSRDEPTGPVKGRMMKRQSTSEDQEFLNAHNNKRRIVSPTAANMKEMKWSEELATIARNYAQKCQFAHNTQRSSQSSTFSYVGENLYIGPGSPSEVVTAWDDEKSDYVFSSNTCNGVCGHYTQVVWYASEYLGCARVQCGTNYYLSVCNYGPGGNFNNLRPYTSGTPCSQCPSGYSCNNMLCSKSTTTSNPCNPNPCLNGGTCSQSSSGSAVCACVQGWTGSLCQTQVSGGTLLHKCDFETSFCLGKSGPGTVSFFRTQSYFGIAAPQGSYFTALASSSTTRSYAFLVSMVYLPESDVRVEFQYTTYGTGWIYFSYGQGETTQYTTLFTSSGDNRTWKTRTVTIPAGKNTFYYFTGYVGGSGFGVVAVDNVRVTRL</sequence>
<dbReference type="OrthoDB" id="674273at2759"/>
<dbReference type="Gene3D" id="2.60.120.200">
    <property type="match status" value="1"/>
</dbReference>
<evidence type="ECO:0000259" key="8">
    <source>
        <dbReference type="PROSITE" id="PS50026"/>
    </source>
</evidence>
<evidence type="ECO:0000313" key="11">
    <source>
        <dbReference type="RefSeq" id="XP_022307594.1"/>
    </source>
</evidence>
<dbReference type="InterPro" id="IPR013320">
    <property type="entry name" value="ConA-like_dom_sf"/>
</dbReference>
<gene>
    <name evidence="11" type="primary">LOC111113589</name>
</gene>
<dbReference type="Pfam" id="PF00008">
    <property type="entry name" value="EGF"/>
    <property type="match status" value="1"/>
</dbReference>
<proteinExistence type="predicted"/>
<dbReference type="PROSITE" id="PS50060">
    <property type="entry name" value="MAM_2"/>
    <property type="match status" value="1"/>
</dbReference>
<feature type="domain" description="EGF-like" evidence="8">
    <location>
        <begin position="214"/>
        <end position="251"/>
    </location>
</feature>
<dbReference type="SMART" id="SM00181">
    <property type="entry name" value="EGF"/>
    <property type="match status" value="1"/>
</dbReference>
<keyword evidence="5" id="KW-0325">Glycoprotein</keyword>
<dbReference type="InterPro" id="IPR014044">
    <property type="entry name" value="CAP_dom"/>
</dbReference>
<organism evidence="10 11">
    <name type="scientific">Crassostrea virginica</name>
    <name type="common">Eastern oyster</name>
    <dbReference type="NCBI Taxonomy" id="6565"/>
    <lineage>
        <taxon>Eukaryota</taxon>
        <taxon>Metazoa</taxon>
        <taxon>Spiralia</taxon>
        <taxon>Lophotrochozoa</taxon>
        <taxon>Mollusca</taxon>
        <taxon>Bivalvia</taxon>
        <taxon>Autobranchia</taxon>
        <taxon>Pteriomorphia</taxon>
        <taxon>Ostreida</taxon>
        <taxon>Ostreoidea</taxon>
        <taxon>Ostreidae</taxon>
        <taxon>Crassostrea</taxon>
    </lineage>
</organism>
<reference evidence="10" key="1">
    <citation type="submission" date="2024-06" db="UniProtKB">
        <authorList>
            <consortium name="RefSeq"/>
        </authorList>
    </citation>
    <scope>NUCLEOTIDE SEQUENCE [LARGE SCALE GENOMIC DNA]</scope>
</reference>
<dbReference type="PROSITE" id="PS00022">
    <property type="entry name" value="EGF_1"/>
    <property type="match status" value="1"/>
</dbReference>
<dbReference type="AlphaFoldDB" id="A0A8B8BXL0"/>